<protein>
    <submittedName>
        <fullName evidence="2">Putative E3 ubiquitin-protein ligase RNF144A</fullName>
    </submittedName>
</protein>
<dbReference type="Proteomes" id="UP000245207">
    <property type="component" value="Unassembled WGS sequence"/>
</dbReference>
<keyword evidence="1" id="KW-0472">Membrane</keyword>
<dbReference type="AlphaFoldDB" id="A0A2U1KWC6"/>
<name>A0A2U1KWC6_ARTAN</name>
<dbReference type="InterPro" id="IPR031127">
    <property type="entry name" value="E3_UB_ligase_RBR"/>
</dbReference>
<proteinExistence type="predicted"/>
<evidence type="ECO:0000256" key="1">
    <source>
        <dbReference type="SAM" id="Phobius"/>
    </source>
</evidence>
<evidence type="ECO:0000313" key="2">
    <source>
        <dbReference type="EMBL" id="PWA41069.1"/>
    </source>
</evidence>
<reference evidence="2 3" key="1">
    <citation type="journal article" date="2018" name="Mol. Plant">
        <title>The genome of Artemisia annua provides insight into the evolution of Asteraceae family and artemisinin biosynthesis.</title>
        <authorList>
            <person name="Shen Q."/>
            <person name="Zhang L."/>
            <person name="Liao Z."/>
            <person name="Wang S."/>
            <person name="Yan T."/>
            <person name="Shi P."/>
            <person name="Liu M."/>
            <person name="Fu X."/>
            <person name="Pan Q."/>
            <person name="Wang Y."/>
            <person name="Lv Z."/>
            <person name="Lu X."/>
            <person name="Zhang F."/>
            <person name="Jiang W."/>
            <person name="Ma Y."/>
            <person name="Chen M."/>
            <person name="Hao X."/>
            <person name="Li L."/>
            <person name="Tang Y."/>
            <person name="Lv G."/>
            <person name="Zhou Y."/>
            <person name="Sun X."/>
            <person name="Brodelius P.E."/>
            <person name="Rose J.K.C."/>
            <person name="Tang K."/>
        </authorList>
    </citation>
    <scope>NUCLEOTIDE SEQUENCE [LARGE SCALE GENOMIC DNA]</scope>
    <source>
        <strain evidence="3">cv. Huhao1</strain>
        <tissue evidence="2">Leaf</tissue>
    </source>
</reference>
<dbReference type="STRING" id="35608.A0A2U1KWC6"/>
<organism evidence="2 3">
    <name type="scientific">Artemisia annua</name>
    <name type="common">Sweet wormwood</name>
    <dbReference type="NCBI Taxonomy" id="35608"/>
    <lineage>
        <taxon>Eukaryota</taxon>
        <taxon>Viridiplantae</taxon>
        <taxon>Streptophyta</taxon>
        <taxon>Embryophyta</taxon>
        <taxon>Tracheophyta</taxon>
        <taxon>Spermatophyta</taxon>
        <taxon>Magnoliopsida</taxon>
        <taxon>eudicotyledons</taxon>
        <taxon>Gunneridae</taxon>
        <taxon>Pentapetalae</taxon>
        <taxon>asterids</taxon>
        <taxon>campanulids</taxon>
        <taxon>Asterales</taxon>
        <taxon>Asteraceae</taxon>
        <taxon>Asteroideae</taxon>
        <taxon>Anthemideae</taxon>
        <taxon>Artemisiinae</taxon>
        <taxon>Artemisia</taxon>
    </lineage>
</organism>
<keyword evidence="1" id="KW-0812">Transmembrane</keyword>
<dbReference type="EMBL" id="PKPP01013338">
    <property type="protein sequence ID" value="PWA41069.1"/>
    <property type="molecule type" value="Genomic_DNA"/>
</dbReference>
<keyword evidence="3" id="KW-1185">Reference proteome</keyword>
<dbReference type="OrthoDB" id="10009520at2759"/>
<comment type="caution">
    <text evidence="2">The sequence shown here is derived from an EMBL/GenBank/DDBJ whole genome shotgun (WGS) entry which is preliminary data.</text>
</comment>
<gene>
    <name evidence="2" type="ORF">CTI12_AA556760</name>
</gene>
<dbReference type="SUPFAM" id="SSF57850">
    <property type="entry name" value="RING/U-box"/>
    <property type="match status" value="2"/>
</dbReference>
<accession>A0A2U1KWC6</accession>
<feature type="transmembrane region" description="Helical" evidence="1">
    <location>
        <begin position="151"/>
        <end position="172"/>
    </location>
</feature>
<dbReference type="PANTHER" id="PTHR11685">
    <property type="entry name" value="RBR FAMILY RING FINGER AND IBR DOMAIN-CONTAINING"/>
    <property type="match status" value="1"/>
</dbReference>
<dbReference type="GO" id="GO:0016567">
    <property type="term" value="P:protein ubiquitination"/>
    <property type="evidence" value="ECO:0007669"/>
    <property type="project" value="InterPro"/>
</dbReference>
<sequence length="180" mass="21181">MGKAVPKSQLKSQYHYQDQVEQAIQEEEETITCEICVEQMRLNDIFKNGHKYTHQFCTNCMSRYIQAVSLVERVYCPNNECSELFLSECDDNPNRCERPSWDQPFCFQCKVARHNGYSCAEIQEMRGDNDVALRALCKAKKWQRCPKCRHVVEHISGYNHIMCMFVLLLLLYTNNEYDSL</sequence>
<evidence type="ECO:0000313" key="3">
    <source>
        <dbReference type="Proteomes" id="UP000245207"/>
    </source>
</evidence>
<dbReference type="GO" id="GO:0004842">
    <property type="term" value="F:ubiquitin-protein transferase activity"/>
    <property type="evidence" value="ECO:0007669"/>
    <property type="project" value="InterPro"/>
</dbReference>
<keyword evidence="1" id="KW-1133">Transmembrane helix</keyword>